<keyword evidence="1" id="KW-1133">Transmembrane helix</keyword>
<protein>
    <submittedName>
        <fullName evidence="2">Uncharacterized protein</fullName>
    </submittedName>
</protein>
<keyword evidence="1" id="KW-0472">Membrane</keyword>
<keyword evidence="1" id="KW-0812">Transmembrane</keyword>
<reference evidence="2" key="1">
    <citation type="journal article" date="2020" name="Stud. Mycol.">
        <title>101 Dothideomycetes genomes: a test case for predicting lifestyles and emergence of pathogens.</title>
        <authorList>
            <person name="Haridas S."/>
            <person name="Albert R."/>
            <person name="Binder M."/>
            <person name="Bloem J."/>
            <person name="Labutti K."/>
            <person name="Salamov A."/>
            <person name="Andreopoulos B."/>
            <person name="Baker S."/>
            <person name="Barry K."/>
            <person name="Bills G."/>
            <person name="Bluhm B."/>
            <person name="Cannon C."/>
            <person name="Castanera R."/>
            <person name="Culley D."/>
            <person name="Daum C."/>
            <person name="Ezra D."/>
            <person name="Gonzalez J."/>
            <person name="Henrissat B."/>
            <person name="Kuo A."/>
            <person name="Liang C."/>
            <person name="Lipzen A."/>
            <person name="Lutzoni F."/>
            <person name="Magnuson J."/>
            <person name="Mondo S."/>
            <person name="Nolan M."/>
            <person name="Ohm R."/>
            <person name="Pangilinan J."/>
            <person name="Park H.-J."/>
            <person name="Ramirez L."/>
            <person name="Alfaro M."/>
            <person name="Sun H."/>
            <person name="Tritt A."/>
            <person name="Yoshinaga Y."/>
            <person name="Zwiers L.-H."/>
            <person name="Turgeon B."/>
            <person name="Goodwin S."/>
            <person name="Spatafora J."/>
            <person name="Crous P."/>
            <person name="Grigoriev I."/>
        </authorList>
    </citation>
    <scope>NUCLEOTIDE SEQUENCE</scope>
    <source>
        <strain evidence="2">CBS 260.36</strain>
    </source>
</reference>
<evidence type="ECO:0000313" key="2">
    <source>
        <dbReference type="EMBL" id="KAF2154919.1"/>
    </source>
</evidence>
<dbReference type="Proteomes" id="UP000799439">
    <property type="component" value="Unassembled WGS sequence"/>
</dbReference>
<comment type="caution">
    <text evidence="2">The sequence shown here is derived from an EMBL/GenBank/DDBJ whole genome shotgun (WGS) entry which is preliminary data.</text>
</comment>
<accession>A0A9P4MM75</accession>
<dbReference type="AlphaFoldDB" id="A0A9P4MM75"/>
<evidence type="ECO:0000256" key="1">
    <source>
        <dbReference type="SAM" id="Phobius"/>
    </source>
</evidence>
<feature type="transmembrane region" description="Helical" evidence="1">
    <location>
        <begin position="65"/>
        <end position="86"/>
    </location>
</feature>
<organism evidence="2 3">
    <name type="scientific">Myriangium duriaei CBS 260.36</name>
    <dbReference type="NCBI Taxonomy" id="1168546"/>
    <lineage>
        <taxon>Eukaryota</taxon>
        <taxon>Fungi</taxon>
        <taxon>Dikarya</taxon>
        <taxon>Ascomycota</taxon>
        <taxon>Pezizomycotina</taxon>
        <taxon>Dothideomycetes</taxon>
        <taxon>Dothideomycetidae</taxon>
        <taxon>Myriangiales</taxon>
        <taxon>Myriangiaceae</taxon>
        <taxon>Myriangium</taxon>
    </lineage>
</organism>
<gene>
    <name evidence="2" type="ORF">K461DRAFT_104331</name>
</gene>
<sequence>MNYGSNDPGANRRSIGDGYFVRWAQQYPQYLPRRHLKIPCRSRMTCLQRPLFQQMFRGKGLNCMYLTKPSTICWTILGFLLGLWVASGTLL</sequence>
<proteinExistence type="predicted"/>
<evidence type="ECO:0000313" key="3">
    <source>
        <dbReference type="Proteomes" id="UP000799439"/>
    </source>
</evidence>
<name>A0A9P4MM75_9PEZI</name>
<keyword evidence="3" id="KW-1185">Reference proteome</keyword>
<dbReference type="EMBL" id="ML996083">
    <property type="protein sequence ID" value="KAF2154919.1"/>
    <property type="molecule type" value="Genomic_DNA"/>
</dbReference>